<organism evidence="1 2">
    <name type="scientific">Aquisphaera giovannonii</name>
    <dbReference type="NCBI Taxonomy" id="406548"/>
    <lineage>
        <taxon>Bacteria</taxon>
        <taxon>Pseudomonadati</taxon>
        <taxon>Planctomycetota</taxon>
        <taxon>Planctomycetia</taxon>
        <taxon>Isosphaerales</taxon>
        <taxon>Isosphaeraceae</taxon>
        <taxon>Aquisphaera</taxon>
    </lineage>
</organism>
<dbReference type="EMBL" id="CP042997">
    <property type="protein sequence ID" value="QEH33265.1"/>
    <property type="molecule type" value="Genomic_DNA"/>
</dbReference>
<dbReference type="KEGG" id="agv:OJF2_17650"/>
<accession>A0A5B9VZQ7</accession>
<evidence type="ECO:0000313" key="1">
    <source>
        <dbReference type="EMBL" id="QEH33265.1"/>
    </source>
</evidence>
<proteinExistence type="predicted"/>
<dbReference type="AlphaFoldDB" id="A0A5B9VZQ7"/>
<evidence type="ECO:0000313" key="2">
    <source>
        <dbReference type="Proteomes" id="UP000324233"/>
    </source>
</evidence>
<dbReference type="RefSeq" id="WP_148593019.1">
    <property type="nucleotide sequence ID" value="NZ_CP042997.1"/>
</dbReference>
<keyword evidence="2" id="KW-1185">Reference proteome</keyword>
<reference evidence="1 2" key="1">
    <citation type="submission" date="2019-08" db="EMBL/GenBank/DDBJ databases">
        <title>Deep-cultivation of Planctomycetes and their phenomic and genomic characterization uncovers novel biology.</title>
        <authorList>
            <person name="Wiegand S."/>
            <person name="Jogler M."/>
            <person name="Boedeker C."/>
            <person name="Pinto D."/>
            <person name="Vollmers J."/>
            <person name="Rivas-Marin E."/>
            <person name="Kohn T."/>
            <person name="Peeters S.H."/>
            <person name="Heuer A."/>
            <person name="Rast P."/>
            <person name="Oberbeckmann S."/>
            <person name="Bunk B."/>
            <person name="Jeske O."/>
            <person name="Meyerdierks A."/>
            <person name="Storesund J.E."/>
            <person name="Kallscheuer N."/>
            <person name="Luecker S."/>
            <person name="Lage O.M."/>
            <person name="Pohl T."/>
            <person name="Merkel B.J."/>
            <person name="Hornburger P."/>
            <person name="Mueller R.-W."/>
            <person name="Bruemmer F."/>
            <person name="Labrenz M."/>
            <person name="Spormann A.M."/>
            <person name="Op den Camp H."/>
            <person name="Overmann J."/>
            <person name="Amann R."/>
            <person name="Jetten M.S.M."/>
            <person name="Mascher T."/>
            <person name="Medema M.H."/>
            <person name="Devos D.P."/>
            <person name="Kaster A.-K."/>
            <person name="Ovreas L."/>
            <person name="Rohde M."/>
            <person name="Galperin M.Y."/>
            <person name="Jogler C."/>
        </authorList>
    </citation>
    <scope>NUCLEOTIDE SEQUENCE [LARGE SCALE GENOMIC DNA]</scope>
    <source>
        <strain evidence="1 2">OJF2</strain>
    </source>
</reference>
<sequence length="97" mass="10999">MAMIHQPETGRAASPIATLDPSAFAERLRGIALDTHRLMKGSMPTAEELLQLERRIDDLRAFARYPGMLEINRWLDNARIQVERKVVEDRDLQGLGS</sequence>
<protein>
    <submittedName>
        <fullName evidence="1">Uncharacterized protein</fullName>
    </submittedName>
</protein>
<dbReference type="Proteomes" id="UP000324233">
    <property type="component" value="Chromosome"/>
</dbReference>
<name>A0A5B9VZQ7_9BACT</name>
<gene>
    <name evidence="1" type="ORF">OJF2_17650</name>
</gene>